<proteinExistence type="predicted"/>
<sequence length="252" mass="25459" precursor="true">MKSMNKPILAVATAAALSASTLVAHAATNDEIADLVSVAEDYSPSAGGSAIADGVEPLSPNFGGAEPGSSEVGSAEIDGDEPGSSEVGSAEPSSAELEGSEESDDTLTGVTVVLALLGVIGGGAYLAVTNGLVTLPDAIAQAGYDMGVPGVTPNQGSCDSAEFDAVVDGWPAPLGTTVSYCDGLFATAGANGTDWVAHFNWQNGQWHAISPDGFSQPSGYPCYNGYRISEMGGPEEFTRQLLHCTPEEIASP</sequence>
<dbReference type="AlphaFoldDB" id="A0A1Q2HY64"/>
<feature type="chain" id="PRO_5012636945" description="Secreted protein" evidence="2">
    <location>
        <begin position="27"/>
        <end position="252"/>
    </location>
</feature>
<protein>
    <recommendedName>
        <fullName evidence="5">Secreted protein</fullName>
    </recommendedName>
</protein>
<evidence type="ECO:0000256" key="2">
    <source>
        <dbReference type="SAM" id="SignalP"/>
    </source>
</evidence>
<evidence type="ECO:0000313" key="4">
    <source>
        <dbReference type="Proteomes" id="UP000217209"/>
    </source>
</evidence>
<dbReference type="EMBL" id="CP019688">
    <property type="protein sequence ID" value="AQQ15763.1"/>
    <property type="molecule type" value="Genomic_DNA"/>
</dbReference>
<evidence type="ECO:0008006" key="5">
    <source>
        <dbReference type="Google" id="ProtNLM"/>
    </source>
</evidence>
<keyword evidence="2" id="KW-0732">Signal</keyword>
<feature type="signal peptide" evidence="2">
    <location>
        <begin position="1"/>
        <end position="26"/>
    </location>
</feature>
<feature type="region of interest" description="Disordered" evidence="1">
    <location>
        <begin position="46"/>
        <end position="104"/>
    </location>
</feature>
<dbReference type="Proteomes" id="UP000217209">
    <property type="component" value="Chromosome"/>
</dbReference>
<reference evidence="3 4" key="1">
    <citation type="submission" date="2016-12" db="EMBL/GenBank/DDBJ databases">
        <authorList>
            <person name="Song W.-J."/>
            <person name="Kurnit D.M."/>
        </authorList>
    </citation>
    <scope>NUCLEOTIDE SEQUENCE [LARGE SCALE GENOMIC DNA]</scope>
    <source>
        <strain evidence="3 4">DSM 30827</strain>
    </source>
</reference>
<dbReference type="KEGG" id="cgv:CGLAU_09050"/>
<gene>
    <name evidence="3" type="ORF">CGLAU_09050</name>
</gene>
<evidence type="ECO:0000313" key="3">
    <source>
        <dbReference type="EMBL" id="AQQ15763.1"/>
    </source>
</evidence>
<name>A0A1Q2HY64_9CORY</name>
<organism evidence="3 4">
    <name type="scientific">Corynebacterium glaucum</name>
    <dbReference type="NCBI Taxonomy" id="187491"/>
    <lineage>
        <taxon>Bacteria</taxon>
        <taxon>Bacillati</taxon>
        <taxon>Actinomycetota</taxon>
        <taxon>Actinomycetes</taxon>
        <taxon>Mycobacteriales</taxon>
        <taxon>Corynebacteriaceae</taxon>
        <taxon>Corynebacterium</taxon>
    </lineage>
</organism>
<evidence type="ECO:0000256" key="1">
    <source>
        <dbReference type="SAM" id="MobiDB-lite"/>
    </source>
</evidence>
<keyword evidence="4" id="KW-1185">Reference proteome</keyword>
<accession>A0A1Q2HY64</accession>